<dbReference type="PANTHER" id="PTHR40459">
    <property type="entry name" value="CONSERVED HYPOTHETICAL ALANINE AND LEUCINE RICH PROTEIN"/>
    <property type="match status" value="1"/>
</dbReference>
<evidence type="ECO:0000313" key="3">
    <source>
        <dbReference type="Proteomes" id="UP000662814"/>
    </source>
</evidence>
<dbReference type="Proteomes" id="UP000662814">
    <property type="component" value="Chromosome"/>
</dbReference>
<feature type="domain" description="DUF2520" evidence="1">
    <location>
        <begin position="122"/>
        <end position="241"/>
    </location>
</feature>
<dbReference type="SUPFAM" id="SSF48179">
    <property type="entry name" value="6-phosphogluconate dehydrogenase C-terminal domain-like"/>
    <property type="match status" value="1"/>
</dbReference>
<name>A0ABX6YFT0_9MICO</name>
<keyword evidence="3" id="KW-1185">Reference proteome</keyword>
<dbReference type="InterPro" id="IPR037108">
    <property type="entry name" value="TM1727-like_C_sf"/>
</dbReference>
<evidence type="ECO:0000313" key="2">
    <source>
        <dbReference type="EMBL" id="QPZ37663.1"/>
    </source>
</evidence>
<dbReference type="InterPro" id="IPR036291">
    <property type="entry name" value="NAD(P)-bd_dom_sf"/>
</dbReference>
<proteinExistence type="predicted"/>
<dbReference type="InterPro" id="IPR018931">
    <property type="entry name" value="DUF2520"/>
</dbReference>
<protein>
    <submittedName>
        <fullName evidence="2">DUF2520 domain-containing protein</fullName>
    </submittedName>
</protein>
<gene>
    <name evidence="2" type="ORF">HCR76_12630</name>
</gene>
<sequence>MAQEALAHAVVMIVGAGKMGTALAAALRHAGIDVRDPLSHAQMDAIDDGTPFANADIVLLAVPDAVIADVAAHVPRGGLVGHLSGATTLATLAPHEAFSVHPLLTVTGANDSFAGARASMAGTTERARRVARELATTLGMTPITVDDADRAAYHAAASIASNFIVTVEGFAEELAATVGLDRRALAPLVRAAVENWVEHGAEDALTGPIARGDHTTVERQRAAIADALPHRLALFDALAEATRELAAKSGRTT</sequence>
<evidence type="ECO:0000259" key="1">
    <source>
        <dbReference type="Pfam" id="PF10728"/>
    </source>
</evidence>
<accession>A0ABX6YFT0</accession>
<dbReference type="Gene3D" id="1.10.1040.20">
    <property type="entry name" value="ProC-like, C-terminal domain"/>
    <property type="match status" value="1"/>
</dbReference>
<dbReference type="EMBL" id="CP061169">
    <property type="protein sequence ID" value="QPZ37663.1"/>
    <property type="molecule type" value="Genomic_DNA"/>
</dbReference>
<organism evidence="2 3">
    <name type="scientific">Paramicrobacterium chengjingii</name>
    <dbReference type="NCBI Taxonomy" id="2769067"/>
    <lineage>
        <taxon>Bacteria</taxon>
        <taxon>Bacillati</taxon>
        <taxon>Actinomycetota</taxon>
        <taxon>Actinomycetes</taxon>
        <taxon>Micrococcales</taxon>
        <taxon>Microbacteriaceae</taxon>
        <taxon>Paramicrobacterium</taxon>
    </lineage>
</organism>
<reference evidence="2 3" key="1">
    <citation type="submission" date="2020-12" db="EMBL/GenBank/DDBJ databases">
        <title>Microbacterium sp. HY060.</title>
        <authorList>
            <person name="Zhou J."/>
        </authorList>
    </citation>
    <scope>NUCLEOTIDE SEQUENCE [LARGE SCALE GENOMIC DNA]</scope>
    <source>
        <strain evidence="2 3">HY60</strain>
    </source>
</reference>
<dbReference type="RefSeq" id="WP_166991025.1">
    <property type="nucleotide sequence ID" value="NZ_CP061169.1"/>
</dbReference>
<dbReference type="SUPFAM" id="SSF51735">
    <property type="entry name" value="NAD(P)-binding Rossmann-fold domains"/>
    <property type="match status" value="1"/>
</dbReference>
<dbReference type="InterPro" id="IPR008927">
    <property type="entry name" value="6-PGluconate_DH-like_C_sf"/>
</dbReference>
<dbReference type="Gene3D" id="3.40.50.720">
    <property type="entry name" value="NAD(P)-binding Rossmann-like Domain"/>
    <property type="match status" value="1"/>
</dbReference>
<dbReference type="Pfam" id="PF10728">
    <property type="entry name" value="DUF2520"/>
    <property type="match status" value="1"/>
</dbReference>
<dbReference type="PANTHER" id="PTHR40459:SF1">
    <property type="entry name" value="CONSERVED HYPOTHETICAL ALANINE AND LEUCINE RICH PROTEIN"/>
    <property type="match status" value="1"/>
</dbReference>